<keyword evidence="3" id="KW-1185">Reference proteome</keyword>
<dbReference type="Proteomes" id="UP001055156">
    <property type="component" value="Unassembled WGS sequence"/>
</dbReference>
<feature type="chain" id="PRO_5047125173" evidence="1">
    <location>
        <begin position="45"/>
        <end position="109"/>
    </location>
</feature>
<comment type="caution">
    <text evidence="2">The sequence shown here is derived from an EMBL/GenBank/DDBJ whole genome shotgun (WGS) entry which is preliminary data.</text>
</comment>
<sequence>MINIVHAHFRRSGHPGNMSPLANPRRGACCLTLTLALLAQPALASPAEIEGELAAGVFTLVCDLDPGCTRVPPGPPDRDIHPFEGRLGRPCGWRERATPSGTRHVRICH</sequence>
<evidence type="ECO:0000313" key="2">
    <source>
        <dbReference type="EMBL" id="GJE28166.1"/>
    </source>
</evidence>
<accession>A0ABQ4TAU9</accession>
<organism evidence="2 3">
    <name type="scientific">Methylobacterium organophilum</name>
    <dbReference type="NCBI Taxonomy" id="410"/>
    <lineage>
        <taxon>Bacteria</taxon>
        <taxon>Pseudomonadati</taxon>
        <taxon>Pseudomonadota</taxon>
        <taxon>Alphaproteobacteria</taxon>
        <taxon>Hyphomicrobiales</taxon>
        <taxon>Methylobacteriaceae</taxon>
        <taxon>Methylobacterium</taxon>
    </lineage>
</organism>
<reference evidence="2" key="2">
    <citation type="submission" date="2021-08" db="EMBL/GenBank/DDBJ databases">
        <authorList>
            <person name="Tani A."/>
            <person name="Ola A."/>
            <person name="Ogura Y."/>
            <person name="Katsura K."/>
            <person name="Hayashi T."/>
        </authorList>
    </citation>
    <scope>NUCLEOTIDE SEQUENCE</scope>
    <source>
        <strain evidence="2">NBRC 15689</strain>
    </source>
</reference>
<name>A0ABQ4TAU9_METOR</name>
<protein>
    <submittedName>
        <fullName evidence="2">Uncharacterized protein</fullName>
    </submittedName>
</protein>
<keyword evidence="1" id="KW-0732">Signal</keyword>
<evidence type="ECO:0000313" key="3">
    <source>
        <dbReference type="Proteomes" id="UP001055156"/>
    </source>
</evidence>
<proteinExistence type="predicted"/>
<evidence type="ECO:0000256" key="1">
    <source>
        <dbReference type="SAM" id="SignalP"/>
    </source>
</evidence>
<feature type="signal peptide" evidence="1">
    <location>
        <begin position="1"/>
        <end position="44"/>
    </location>
</feature>
<reference evidence="2" key="1">
    <citation type="journal article" date="2021" name="Front. Microbiol.">
        <title>Comprehensive Comparative Genomics and Phenotyping of Methylobacterium Species.</title>
        <authorList>
            <person name="Alessa O."/>
            <person name="Ogura Y."/>
            <person name="Fujitani Y."/>
            <person name="Takami H."/>
            <person name="Hayashi T."/>
            <person name="Sahin N."/>
            <person name="Tani A."/>
        </authorList>
    </citation>
    <scope>NUCLEOTIDE SEQUENCE</scope>
    <source>
        <strain evidence="2">NBRC 15689</strain>
    </source>
</reference>
<gene>
    <name evidence="2" type="ORF">LKMONMHP_3033</name>
</gene>
<dbReference type="EMBL" id="BPQV01000009">
    <property type="protein sequence ID" value="GJE28166.1"/>
    <property type="molecule type" value="Genomic_DNA"/>
</dbReference>